<feature type="transmembrane region" description="Helical" evidence="6">
    <location>
        <begin position="474"/>
        <end position="495"/>
    </location>
</feature>
<organism evidence="7 8">
    <name type="scientific">Amanita thiersii Skay4041</name>
    <dbReference type="NCBI Taxonomy" id="703135"/>
    <lineage>
        <taxon>Eukaryota</taxon>
        <taxon>Fungi</taxon>
        <taxon>Dikarya</taxon>
        <taxon>Basidiomycota</taxon>
        <taxon>Agaricomycotina</taxon>
        <taxon>Agaricomycetes</taxon>
        <taxon>Agaricomycetidae</taxon>
        <taxon>Agaricales</taxon>
        <taxon>Pluteineae</taxon>
        <taxon>Amanitaceae</taxon>
        <taxon>Amanita</taxon>
    </lineage>
</organism>
<evidence type="ECO:0000256" key="2">
    <source>
        <dbReference type="ARBA" id="ARBA00022692"/>
    </source>
</evidence>
<dbReference type="Proteomes" id="UP000242287">
    <property type="component" value="Unassembled WGS sequence"/>
</dbReference>
<evidence type="ECO:0000256" key="6">
    <source>
        <dbReference type="SAM" id="Phobius"/>
    </source>
</evidence>
<evidence type="ECO:0000256" key="1">
    <source>
        <dbReference type="ARBA" id="ARBA00004141"/>
    </source>
</evidence>
<feature type="transmembrane region" description="Helical" evidence="6">
    <location>
        <begin position="240"/>
        <end position="260"/>
    </location>
</feature>
<keyword evidence="2 6" id="KW-0812">Transmembrane</keyword>
<evidence type="ECO:0000313" key="7">
    <source>
        <dbReference type="EMBL" id="PFH53013.1"/>
    </source>
</evidence>
<feature type="transmembrane region" description="Helical" evidence="6">
    <location>
        <begin position="172"/>
        <end position="197"/>
    </location>
</feature>
<keyword evidence="4 6" id="KW-0472">Membrane</keyword>
<evidence type="ECO:0000256" key="4">
    <source>
        <dbReference type="ARBA" id="ARBA00023136"/>
    </source>
</evidence>
<feature type="transmembrane region" description="Helical" evidence="6">
    <location>
        <begin position="209"/>
        <end position="228"/>
    </location>
</feature>
<feature type="transmembrane region" description="Helical" evidence="6">
    <location>
        <begin position="320"/>
        <end position="340"/>
    </location>
</feature>
<feature type="transmembrane region" description="Helical" evidence="6">
    <location>
        <begin position="507"/>
        <end position="527"/>
    </location>
</feature>
<evidence type="ECO:0000256" key="5">
    <source>
        <dbReference type="SAM" id="MobiDB-lite"/>
    </source>
</evidence>
<dbReference type="EMBL" id="KZ301976">
    <property type="protein sequence ID" value="PFH53013.1"/>
    <property type="molecule type" value="Genomic_DNA"/>
</dbReference>
<evidence type="ECO:0008006" key="9">
    <source>
        <dbReference type="Google" id="ProtNLM"/>
    </source>
</evidence>
<name>A0A2A9NYQ0_9AGAR</name>
<dbReference type="PANTHER" id="PTHR23507">
    <property type="entry name" value="ZGC:174356"/>
    <property type="match status" value="1"/>
</dbReference>
<feature type="region of interest" description="Disordered" evidence="5">
    <location>
        <begin position="1"/>
        <end position="24"/>
    </location>
</feature>
<evidence type="ECO:0000256" key="3">
    <source>
        <dbReference type="ARBA" id="ARBA00022989"/>
    </source>
</evidence>
<accession>A0A2A9NYQ0</accession>
<keyword evidence="3 6" id="KW-1133">Transmembrane helix</keyword>
<evidence type="ECO:0000313" key="8">
    <source>
        <dbReference type="Proteomes" id="UP000242287"/>
    </source>
</evidence>
<keyword evidence="8" id="KW-1185">Reference proteome</keyword>
<dbReference type="InterPro" id="IPR011701">
    <property type="entry name" value="MFS"/>
</dbReference>
<reference evidence="7 8" key="1">
    <citation type="submission" date="2014-02" db="EMBL/GenBank/DDBJ databases">
        <title>Transposable element dynamics among asymbiotic and ectomycorrhizal Amanita fungi.</title>
        <authorList>
            <consortium name="DOE Joint Genome Institute"/>
            <person name="Hess J."/>
            <person name="Skrede I."/>
            <person name="Wolfe B."/>
            <person name="LaButti K."/>
            <person name="Ohm R.A."/>
            <person name="Grigoriev I.V."/>
            <person name="Pringle A."/>
        </authorList>
    </citation>
    <scope>NUCLEOTIDE SEQUENCE [LARGE SCALE GENOMIC DNA]</scope>
    <source>
        <strain evidence="7 8">SKay4041</strain>
    </source>
</reference>
<dbReference type="Gene3D" id="1.20.1250.20">
    <property type="entry name" value="MFS general substrate transporter like domains"/>
    <property type="match status" value="1"/>
</dbReference>
<dbReference type="Pfam" id="PF07690">
    <property type="entry name" value="MFS_1"/>
    <property type="match status" value="1"/>
</dbReference>
<dbReference type="OrthoDB" id="3026777at2759"/>
<feature type="transmembrane region" description="Helical" evidence="6">
    <location>
        <begin position="140"/>
        <end position="160"/>
    </location>
</feature>
<gene>
    <name evidence="7" type="ORF">AMATHDRAFT_55923</name>
</gene>
<dbReference type="GO" id="GO:0016020">
    <property type="term" value="C:membrane"/>
    <property type="evidence" value="ECO:0007669"/>
    <property type="project" value="UniProtKB-SubCell"/>
</dbReference>
<proteinExistence type="predicted"/>
<feature type="transmembrane region" description="Helical" evidence="6">
    <location>
        <begin position="42"/>
        <end position="59"/>
    </location>
</feature>
<comment type="subcellular location">
    <subcellularLocation>
        <location evidence="1">Membrane</location>
        <topology evidence="1">Multi-pass membrane protein</topology>
    </subcellularLocation>
</comment>
<dbReference type="GO" id="GO:0022857">
    <property type="term" value="F:transmembrane transporter activity"/>
    <property type="evidence" value="ECO:0007669"/>
    <property type="project" value="InterPro"/>
</dbReference>
<sequence>MQPPGTHLSDEEDSLLPGPNVRRTEEEGWTTSLLPLRRFKAHPFWLIPVVLICSMSRGVTMAPRIQVFKAIACRAINNNSPNLLEHTSQDLRVSMDCTGSEVQARAAKIQAAVVTTMSVLSTITTGFWSRLGDVHGRKPILCAFLMGATFMEFVFVLVMRPDSVFSRYAEQLILLGPIVEGLVGGLSTFNGVVHAYTSDCTRHGSRSKIFSTIQGTVFVGLAMGPWLSGLVLPSKDYSDWFFYISMSLMITTLLYIIFLCPESRQITQPDINQRQDSNQHLKSSTFLVLRRQTYRFLSTLLSPIAMFAPRSIPNYPRRKSYSLTFVGLALFIYLISTGVYASKYLYAQHVYSWTTAQLGYYMSLLWVTRAINLLIVLPIIISYLKPKTANTPPGVPPNPEDLAAELQFDKLLAQCSLALDGTADTLVAITRTKTPIPFILLSCVSSFTSGGNPSLHSLGAVCLHACGYSSEVGILFGAMAVLSAIAHVISPYIYALTYATTVAYFPQAIFVLAAALIGSSVMLLTFVRPAVSDIALVHASPIAEEERSTYSPLRDDEIEEQER</sequence>
<feature type="transmembrane region" description="Helical" evidence="6">
    <location>
        <begin position="360"/>
        <end position="384"/>
    </location>
</feature>
<protein>
    <recommendedName>
        <fullName evidence="9">Major facilitator superfamily (MFS) profile domain-containing protein</fullName>
    </recommendedName>
</protein>
<dbReference type="PANTHER" id="PTHR23507:SF1">
    <property type="entry name" value="FI18259P1-RELATED"/>
    <property type="match status" value="1"/>
</dbReference>
<dbReference type="AlphaFoldDB" id="A0A2A9NYQ0"/>
<dbReference type="SUPFAM" id="SSF103473">
    <property type="entry name" value="MFS general substrate transporter"/>
    <property type="match status" value="1"/>
</dbReference>
<dbReference type="InterPro" id="IPR036259">
    <property type="entry name" value="MFS_trans_sf"/>
</dbReference>